<feature type="transmembrane region" description="Helical" evidence="1">
    <location>
        <begin position="76"/>
        <end position="94"/>
    </location>
</feature>
<organism evidence="2 5">
    <name type="scientific">Plasmodium chabaudi chabaudi</name>
    <dbReference type="NCBI Taxonomy" id="31271"/>
    <lineage>
        <taxon>Eukaryota</taxon>
        <taxon>Sar</taxon>
        <taxon>Alveolata</taxon>
        <taxon>Apicomplexa</taxon>
        <taxon>Aconoidasida</taxon>
        <taxon>Haemosporida</taxon>
        <taxon>Plasmodiidae</taxon>
        <taxon>Plasmodium</taxon>
        <taxon>Plasmodium (Vinckeia)</taxon>
    </lineage>
</organism>
<name>A0A077TQ50_PLACU</name>
<accession>A0A077TQ50</accession>
<dbReference type="Proteomes" id="UP000071118">
    <property type="component" value="Chromosome 8"/>
</dbReference>
<reference evidence="3 4" key="1">
    <citation type="journal article" date="2014" name="BMC Biol.">
        <title>A comprehensive evaluation of rodent malaria parasite genomes and gene expression.</title>
        <authorList>
            <person name="Otto T.D."/>
            <person name="Bohme U."/>
            <person name="Jackson A.P."/>
            <person name="Hunt M."/>
            <person name="Franke-Fayard B."/>
            <person name="Hoeijmakers W.A."/>
            <person name="Religa A.A."/>
            <person name="Robertson L."/>
            <person name="Sanders M."/>
            <person name="Ogun S.A."/>
            <person name="Cunningham D."/>
            <person name="Erhart A."/>
            <person name="Billker O."/>
            <person name="Khan S.M."/>
            <person name="Stunnenberg H.G."/>
            <person name="Langhorne J."/>
            <person name="Holder A.A."/>
            <person name="Waters A.P."/>
            <person name="Newbold C.I."/>
            <person name="Pain A."/>
            <person name="Berriman M."/>
            <person name="Janse C.J."/>
        </authorList>
    </citation>
    <scope>NUCLEOTIDE SEQUENCE [LARGE SCALE GENOMIC DNA]</scope>
    <source>
        <strain evidence="3 4">AS</strain>
    </source>
</reference>
<reference evidence="3" key="2">
    <citation type="submission" date="2014-05" db="EMBL/GenBank/DDBJ databases">
        <authorList>
            <person name="Aslett M.A."/>
            <person name="De Silva N."/>
        </authorList>
    </citation>
    <scope>NUCLEOTIDE SEQUENCE</scope>
    <source>
        <strain evidence="3">AS</strain>
    </source>
</reference>
<dbReference type="EMBL" id="LK022885">
    <property type="protein sequence ID" value="VTZ68506.1"/>
    <property type="molecule type" value="Genomic_DNA"/>
</dbReference>
<evidence type="ECO:0000256" key="1">
    <source>
        <dbReference type="SAM" id="Phobius"/>
    </source>
</evidence>
<keyword evidence="4" id="KW-1185">Reference proteome</keyword>
<dbReference type="RefSeq" id="XP_742607.1">
    <property type="nucleotide sequence ID" value="XM_737514.1"/>
</dbReference>
<keyword evidence="1" id="KW-1133">Transmembrane helix</keyword>
<keyword evidence="1" id="KW-0472">Membrane</keyword>
<dbReference type="GeneID" id="3495699"/>
<sequence length="113" mass="12838">MSTFPYTYDEAVQNQINDAIFKAKLEKNLNIYPEDLHDKIFNNSSENGNNDKIQDVINVDKKIEDLKKTKLINKNYTGVSVSALLAFSAIYFGVKSLVNKMKTKPKENDSKST</sequence>
<protein>
    <submittedName>
        <fullName evidence="2">Uncharacterized protein</fullName>
    </submittedName>
</protein>
<dbReference type="EMBL" id="LT608160">
    <property type="protein sequence ID" value="SCN59859.1"/>
    <property type="molecule type" value="Genomic_DNA"/>
</dbReference>
<dbReference type="Proteomes" id="UP000195489">
    <property type="component" value="Chromosome 8"/>
</dbReference>
<proteinExistence type="predicted"/>
<evidence type="ECO:0000313" key="5">
    <source>
        <dbReference type="Proteomes" id="UP000195489"/>
    </source>
</evidence>
<reference evidence="2 5" key="3">
    <citation type="submission" date="2016-08" db="EMBL/GenBank/DDBJ databases">
        <authorList>
            <consortium name="Pathogen Informatics"/>
        </authorList>
    </citation>
    <scope>NUCLEOTIDE SEQUENCE [LARGE SCALE GENOMIC DNA]</scope>
    <source>
        <strain evidence="3">AS</strain>
        <strain evidence="2 5">CB</strain>
    </source>
</reference>
<dbReference type="OrthoDB" id="372631at2759"/>
<evidence type="ECO:0000313" key="2">
    <source>
        <dbReference type="EMBL" id="SCN59859.1"/>
    </source>
</evidence>
<keyword evidence="1" id="KW-0812">Transmembrane</keyword>
<dbReference type="VEuPathDB" id="PlasmoDB:PCHAS_0829700"/>
<gene>
    <name evidence="3" type="ORF">PCHAS_0829700</name>
    <name evidence="2" type="ORF">PCHCB_000173600</name>
</gene>
<dbReference type="AlphaFoldDB" id="A0A077TQ50"/>
<evidence type="ECO:0000313" key="3">
    <source>
        <dbReference type="EMBL" id="VTZ68506.1"/>
    </source>
</evidence>
<evidence type="ECO:0000313" key="4">
    <source>
        <dbReference type="Proteomes" id="UP000071118"/>
    </source>
</evidence>
<dbReference type="KEGG" id="pcb:PCHAS_0829700"/>